<comment type="caution">
    <text evidence="4">The sequence shown here is derived from an EMBL/GenBank/DDBJ whole genome shotgun (WGS) entry which is preliminary data.</text>
</comment>
<evidence type="ECO:0000259" key="3">
    <source>
        <dbReference type="Pfam" id="PF00857"/>
    </source>
</evidence>
<keyword evidence="2 4" id="KW-0378">Hydrolase</keyword>
<evidence type="ECO:0000313" key="4">
    <source>
        <dbReference type="EMBL" id="KFX44196.1"/>
    </source>
</evidence>
<evidence type="ECO:0000256" key="1">
    <source>
        <dbReference type="ARBA" id="ARBA00006336"/>
    </source>
</evidence>
<dbReference type="PANTHER" id="PTHR43540:SF1">
    <property type="entry name" value="ISOCHORISMATASE HYDROLASE"/>
    <property type="match status" value="1"/>
</dbReference>
<dbReference type="AlphaFoldDB" id="A0A093VBU9"/>
<dbReference type="CDD" id="cd00431">
    <property type="entry name" value="cysteine_hydrolases"/>
    <property type="match status" value="1"/>
</dbReference>
<sequence>MSKIALLVMDYQAGIVSRMPLSPNHLQRLAQTIDAARPHVNVIYVIVAFRPGHPEVSASNATFSVAAQKNLYVSGSPETQIDPAIVPKEGDILIEKKRVSAFTGSGLDLVLMGLGVETLVLTGISTGGVVLSTVCEAADKDFKIVVLKDLCADADENLHNTLLDNIFSKRGDVLGAEEWLQRLGA</sequence>
<dbReference type="GO" id="GO:0016787">
    <property type="term" value="F:hydrolase activity"/>
    <property type="evidence" value="ECO:0007669"/>
    <property type="project" value="UniProtKB-KW"/>
</dbReference>
<dbReference type="HOGENOM" id="CLU_068979_8_2_1"/>
<dbReference type="InterPro" id="IPR050272">
    <property type="entry name" value="Isochorismatase-like_hydrls"/>
</dbReference>
<dbReference type="InterPro" id="IPR000868">
    <property type="entry name" value="Isochorismatase-like_dom"/>
</dbReference>
<evidence type="ECO:0000256" key="2">
    <source>
        <dbReference type="ARBA" id="ARBA00022801"/>
    </source>
</evidence>
<reference evidence="4" key="2">
    <citation type="journal article" date="2014" name="PLoS Genet.">
        <title>Signature gene expression reveals novel clues to the molecular mechanisms of dimorphic transition in Penicillium marneffei.</title>
        <authorList>
            <person name="Yang E."/>
            <person name="Wang G."/>
            <person name="Cai J."/>
            <person name="Woo P.C."/>
            <person name="Lau S.K."/>
            <person name="Yuen K.-Y."/>
            <person name="Chow W.-N."/>
            <person name="Lin X."/>
        </authorList>
    </citation>
    <scope>NUCLEOTIDE SEQUENCE</scope>
    <source>
        <strain evidence="4">PM1</strain>
    </source>
</reference>
<protein>
    <submittedName>
        <fullName evidence="4">Maleamate amidohydrolase</fullName>
    </submittedName>
</protein>
<dbReference type="SUPFAM" id="SSF52499">
    <property type="entry name" value="Isochorismatase-like hydrolases"/>
    <property type="match status" value="1"/>
</dbReference>
<feature type="domain" description="Isochorismatase-like" evidence="3">
    <location>
        <begin position="5"/>
        <end position="177"/>
    </location>
</feature>
<proteinExistence type="inferred from homology"/>
<dbReference type="Gene3D" id="3.40.50.850">
    <property type="entry name" value="Isochorismatase-like"/>
    <property type="match status" value="1"/>
</dbReference>
<accession>A0A093VBU9</accession>
<dbReference type="eggNOG" id="ENOG502S3VK">
    <property type="taxonomic scope" value="Eukaryota"/>
</dbReference>
<comment type="similarity">
    <text evidence="1">Belongs to the isochorismatase family.</text>
</comment>
<dbReference type="EMBL" id="JPOX01000030">
    <property type="protein sequence ID" value="KFX44196.1"/>
    <property type="molecule type" value="Genomic_DNA"/>
</dbReference>
<gene>
    <name evidence="4" type="ORF">GQ26_0300990</name>
</gene>
<dbReference type="Pfam" id="PF00857">
    <property type="entry name" value="Isochorismatase"/>
    <property type="match status" value="1"/>
</dbReference>
<dbReference type="PANTHER" id="PTHR43540">
    <property type="entry name" value="PEROXYUREIDOACRYLATE/UREIDOACRYLATE AMIDOHYDROLASE-RELATED"/>
    <property type="match status" value="1"/>
</dbReference>
<reference key="1">
    <citation type="journal article" date="2014" name="PLoS Genet.">
        <title>Signature Gene Expression Reveals Novel Clues to the Molecular Mechanisms of Dimorphic Transition in Penicillium marneffei.</title>
        <authorList>
            <person name="Yang E."/>
            <person name="Wang G."/>
            <person name="Cai J."/>
            <person name="Woo P.C."/>
            <person name="Lau S.K."/>
            <person name="Yuen K.-Y."/>
            <person name="Chow W.-N."/>
            <person name="Lin X."/>
        </authorList>
    </citation>
    <scope>NUCLEOTIDE SEQUENCE [LARGE SCALE GENOMIC DNA]</scope>
    <source>
        <strain>PM1</strain>
    </source>
</reference>
<dbReference type="InterPro" id="IPR036380">
    <property type="entry name" value="Isochorismatase-like_sf"/>
</dbReference>
<organism evidence="4">
    <name type="scientific">Talaromyces marneffei PM1</name>
    <dbReference type="NCBI Taxonomy" id="1077442"/>
    <lineage>
        <taxon>Eukaryota</taxon>
        <taxon>Fungi</taxon>
        <taxon>Dikarya</taxon>
        <taxon>Ascomycota</taxon>
        <taxon>Pezizomycotina</taxon>
        <taxon>Eurotiomycetes</taxon>
        <taxon>Eurotiomycetidae</taxon>
        <taxon>Eurotiales</taxon>
        <taxon>Trichocomaceae</taxon>
        <taxon>Talaromyces</taxon>
        <taxon>Talaromyces sect. Talaromyces</taxon>
    </lineage>
</organism>
<name>A0A093VBU9_TALMA</name>